<reference evidence="2 3" key="1">
    <citation type="journal article" date="2021" name="Nat. Plants">
        <title>The Taxus genome provides insights into paclitaxel biosynthesis.</title>
        <authorList>
            <person name="Xiong X."/>
            <person name="Gou J."/>
            <person name="Liao Q."/>
            <person name="Li Y."/>
            <person name="Zhou Q."/>
            <person name="Bi G."/>
            <person name="Li C."/>
            <person name="Du R."/>
            <person name="Wang X."/>
            <person name="Sun T."/>
            <person name="Guo L."/>
            <person name="Liang H."/>
            <person name="Lu P."/>
            <person name="Wu Y."/>
            <person name="Zhang Z."/>
            <person name="Ro D.K."/>
            <person name="Shang Y."/>
            <person name="Huang S."/>
            <person name="Yan J."/>
        </authorList>
    </citation>
    <scope>NUCLEOTIDE SEQUENCE [LARGE SCALE GENOMIC DNA]</scope>
    <source>
        <strain evidence="2">Ta-2019</strain>
    </source>
</reference>
<dbReference type="AlphaFoldDB" id="A0AA38LJZ2"/>
<feature type="non-terminal residue" evidence="2">
    <location>
        <position position="1"/>
    </location>
</feature>
<feature type="non-terminal residue" evidence="2">
    <location>
        <position position="136"/>
    </location>
</feature>
<comment type="caution">
    <text evidence="2">The sequence shown here is derived from an EMBL/GenBank/DDBJ whole genome shotgun (WGS) entry which is preliminary data.</text>
</comment>
<keyword evidence="3" id="KW-1185">Reference proteome</keyword>
<evidence type="ECO:0000256" key="1">
    <source>
        <dbReference type="SAM" id="MobiDB-lite"/>
    </source>
</evidence>
<evidence type="ECO:0000313" key="3">
    <source>
        <dbReference type="Proteomes" id="UP000824469"/>
    </source>
</evidence>
<gene>
    <name evidence="2" type="ORF">KI387_007766</name>
</gene>
<name>A0AA38LJZ2_TAXCH</name>
<feature type="region of interest" description="Disordered" evidence="1">
    <location>
        <begin position="1"/>
        <end position="22"/>
    </location>
</feature>
<dbReference type="OMA" id="AEHFTDM"/>
<organism evidence="2 3">
    <name type="scientific">Taxus chinensis</name>
    <name type="common">Chinese yew</name>
    <name type="synonym">Taxus wallichiana var. chinensis</name>
    <dbReference type="NCBI Taxonomy" id="29808"/>
    <lineage>
        <taxon>Eukaryota</taxon>
        <taxon>Viridiplantae</taxon>
        <taxon>Streptophyta</taxon>
        <taxon>Embryophyta</taxon>
        <taxon>Tracheophyta</taxon>
        <taxon>Spermatophyta</taxon>
        <taxon>Pinopsida</taxon>
        <taxon>Pinidae</taxon>
        <taxon>Conifers II</taxon>
        <taxon>Cupressales</taxon>
        <taxon>Taxaceae</taxon>
        <taxon>Taxus</taxon>
    </lineage>
</organism>
<proteinExistence type="predicted"/>
<dbReference type="Proteomes" id="UP000824469">
    <property type="component" value="Unassembled WGS sequence"/>
</dbReference>
<sequence>RNYRGKSSAVAEHFTDMADSPGDLDDLLDSALDDFGKLEVGPSPKVVTDDNSCSVQGLGTGLPSLAPSKKKGKQKIGSYSASKPTSTDAHAETLEKLAQQTRDTLQGLQSSAQDEVAGEKMVEDLFKQFEDLGGSQ</sequence>
<protein>
    <submittedName>
        <fullName evidence="2">Uncharacterized protein</fullName>
    </submittedName>
</protein>
<evidence type="ECO:0000313" key="2">
    <source>
        <dbReference type="EMBL" id="KAH9327588.1"/>
    </source>
</evidence>
<feature type="compositionally biased region" description="Polar residues" evidence="1">
    <location>
        <begin position="77"/>
        <end position="88"/>
    </location>
</feature>
<dbReference type="EMBL" id="JAHRHJ020000002">
    <property type="protein sequence ID" value="KAH9327588.1"/>
    <property type="molecule type" value="Genomic_DNA"/>
</dbReference>
<accession>A0AA38LJZ2</accession>
<feature type="region of interest" description="Disordered" evidence="1">
    <location>
        <begin position="58"/>
        <end position="90"/>
    </location>
</feature>